<dbReference type="PANTHER" id="PTHR45033">
    <property type="match status" value="1"/>
</dbReference>
<dbReference type="GO" id="GO:0016491">
    <property type="term" value="F:oxidoreductase activity"/>
    <property type="evidence" value="ECO:0007669"/>
    <property type="project" value="InterPro"/>
</dbReference>
<dbReference type="RefSeq" id="XP_064660787.1">
    <property type="nucleotide sequence ID" value="XM_064800836.1"/>
</dbReference>
<dbReference type="EMBL" id="JAVRRT010000005">
    <property type="protein sequence ID" value="KAK5171943.1"/>
    <property type="molecule type" value="Genomic_DNA"/>
</dbReference>
<dbReference type="InterPro" id="IPR013149">
    <property type="entry name" value="ADH-like_C"/>
</dbReference>
<dbReference type="InterPro" id="IPR013154">
    <property type="entry name" value="ADH-like_N"/>
</dbReference>
<evidence type="ECO:0000313" key="2">
    <source>
        <dbReference type="EMBL" id="KAK5171943.1"/>
    </source>
</evidence>
<sequence>MSATEENVSYSQWTLPEANGIDSLKLVQSAPIGPLGDNEVAVELHAASLNYRELVIAKNAFPPPWSSTMRPNLIPGSDGSGVVKAVGSNVSSFNPGDRVVTHMTPHLGPNSYPTFGDICAGLGHGADGTLRQYGHFEQAALVRAPESLSFEEAATLTCSGLTAWNALFGLEGRKVNSGDWALVQGTGGVSVAALQFAVTAGANVVATTSSEAKAARLKALGAKHVVNYKTTPEWGPAARELTPQGRGFDVVVDIGGDTTLGESLKAVRTEGLVVAAGMIGGSAESPVPMMAALTTVCIVRGILLGTKAQFEEMVQFIDKNDVRPVVDDKVFGLDEAKEAMRMLERQEHFSKIVIKLR</sequence>
<dbReference type="CDD" id="cd08276">
    <property type="entry name" value="MDR7"/>
    <property type="match status" value="1"/>
</dbReference>
<dbReference type="SMART" id="SM00829">
    <property type="entry name" value="PKS_ER"/>
    <property type="match status" value="1"/>
</dbReference>
<dbReference type="Gene3D" id="3.40.50.720">
    <property type="entry name" value="NAD(P)-binding Rossmann-like Domain"/>
    <property type="match status" value="1"/>
</dbReference>
<dbReference type="Proteomes" id="UP001337655">
    <property type="component" value="Unassembled WGS sequence"/>
</dbReference>
<dbReference type="SUPFAM" id="SSF50129">
    <property type="entry name" value="GroES-like"/>
    <property type="match status" value="1"/>
</dbReference>
<dbReference type="SUPFAM" id="SSF51735">
    <property type="entry name" value="NAD(P)-binding Rossmann-fold domains"/>
    <property type="match status" value="1"/>
</dbReference>
<evidence type="ECO:0000313" key="3">
    <source>
        <dbReference type="Proteomes" id="UP001337655"/>
    </source>
</evidence>
<dbReference type="InterPro" id="IPR052711">
    <property type="entry name" value="Zinc_ADH-like"/>
</dbReference>
<dbReference type="GeneID" id="89924926"/>
<name>A0AAV9PGM9_9PEZI</name>
<evidence type="ECO:0000259" key="1">
    <source>
        <dbReference type="SMART" id="SM00829"/>
    </source>
</evidence>
<proteinExistence type="predicted"/>
<dbReference type="Pfam" id="PF00107">
    <property type="entry name" value="ADH_zinc_N"/>
    <property type="match status" value="1"/>
</dbReference>
<dbReference type="Gene3D" id="3.90.180.10">
    <property type="entry name" value="Medium-chain alcohol dehydrogenases, catalytic domain"/>
    <property type="match status" value="1"/>
</dbReference>
<dbReference type="InterPro" id="IPR011032">
    <property type="entry name" value="GroES-like_sf"/>
</dbReference>
<dbReference type="AlphaFoldDB" id="A0AAV9PGM9"/>
<comment type="caution">
    <text evidence="2">The sequence shown here is derived from an EMBL/GenBank/DDBJ whole genome shotgun (WGS) entry which is preliminary data.</text>
</comment>
<dbReference type="InterPro" id="IPR020843">
    <property type="entry name" value="ER"/>
</dbReference>
<reference evidence="2 3" key="1">
    <citation type="submission" date="2023-08" db="EMBL/GenBank/DDBJ databases">
        <title>Black Yeasts Isolated from many extreme environments.</title>
        <authorList>
            <person name="Coleine C."/>
            <person name="Stajich J.E."/>
            <person name="Selbmann L."/>
        </authorList>
    </citation>
    <scope>NUCLEOTIDE SEQUENCE [LARGE SCALE GENOMIC DNA]</scope>
    <source>
        <strain evidence="2 3">CCFEE 5935</strain>
    </source>
</reference>
<organism evidence="2 3">
    <name type="scientific">Saxophila tyrrhenica</name>
    <dbReference type="NCBI Taxonomy" id="1690608"/>
    <lineage>
        <taxon>Eukaryota</taxon>
        <taxon>Fungi</taxon>
        <taxon>Dikarya</taxon>
        <taxon>Ascomycota</taxon>
        <taxon>Pezizomycotina</taxon>
        <taxon>Dothideomycetes</taxon>
        <taxon>Dothideomycetidae</taxon>
        <taxon>Mycosphaerellales</taxon>
        <taxon>Extremaceae</taxon>
        <taxon>Saxophila</taxon>
    </lineage>
</organism>
<gene>
    <name evidence="2" type="ORF">LTR77_003580</name>
</gene>
<accession>A0AAV9PGM9</accession>
<dbReference type="Pfam" id="PF08240">
    <property type="entry name" value="ADH_N"/>
    <property type="match status" value="1"/>
</dbReference>
<keyword evidence="3" id="KW-1185">Reference proteome</keyword>
<dbReference type="InterPro" id="IPR036291">
    <property type="entry name" value="NAD(P)-bd_dom_sf"/>
</dbReference>
<protein>
    <recommendedName>
        <fullName evidence="1">Enoyl reductase (ER) domain-containing protein</fullName>
    </recommendedName>
</protein>
<dbReference type="PANTHER" id="PTHR45033:SF2">
    <property type="entry name" value="ZINC-TYPE ALCOHOL DEHYDROGENASE-LIKE PROTEIN C1773.06C"/>
    <property type="match status" value="1"/>
</dbReference>
<feature type="domain" description="Enoyl reductase (ER)" evidence="1">
    <location>
        <begin position="20"/>
        <end position="354"/>
    </location>
</feature>